<keyword evidence="3" id="KW-1185">Reference proteome</keyword>
<dbReference type="AlphaFoldDB" id="A0A8T3DCN7"/>
<gene>
    <name evidence="2" type="ORF">AGOR_G00128230</name>
</gene>
<evidence type="ECO:0000256" key="1">
    <source>
        <dbReference type="SAM" id="MobiDB-lite"/>
    </source>
</evidence>
<sequence>MCMSACNTPQRSRRGKKDHGTKSCRSDGHLPAVGPSSAHGGLDRGVRGGRLHCLLLGESYRGLWLRYHTKRTKRR</sequence>
<comment type="caution">
    <text evidence="2">The sequence shown here is derived from an EMBL/GenBank/DDBJ whole genome shotgun (WGS) entry which is preliminary data.</text>
</comment>
<evidence type="ECO:0000313" key="3">
    <source>
        <dbReference type="Proteomes" id="UP000829720"/>
    </source>
</evidence>
<proteinExistence type="predicted"/>
<feature type="compositionally biased region" description="Polar residues" evidence="1">
    <location>
        <begin position="1"/>
        <end position="10"/>
    </location>
</feature>
<protein>
    <submittedName>
        <fullName evidence="2">Uncharacterized protein</fullName>
    </submittedName>
</protein>
<feature type="region of interest" description="Disordered" evidence="1">
    <location>
        <begin position="1"/>
        <end position="45"/>
    </location>
</feature>
<feature type="compositionally biased region" description="Basic and acidic residues" evidence="1">
    <location>
        <begin position="18"/>
        <end position="28"/>
    </location>
</feature>
<dbReference type="Proteomes" id="UP000829720">
    <property type="component" value="Unassembled WGS sequence"/>
</dbReference>
<name>A0A8T3DCN7_9TELE</name>
<accession>A0A8T3DCN7</accession>
<evidence type="ECO:0000313" key="2">
    <source>
        <dbReference type="EMBL" id="KAI1893882.1"/>
    </source>
</evidence>
<reference evidence="2" key="1">
    <citation type="submission" date="2021-01" db="EMBL/GenBank/DDBJ databases">
        <authorList>
            <person name="Zahm M."/>
            <person name="Roques C."/>
            <person name="Cabau C."/>
            <person name="Klopp C."/>
            <person name="Donnadieu C."/>
            <person name="Jouanno E."/>
            <person name="Lampietro C."/>
            <person name="Louis A."/>
            <person name="Herpin A."/>
            <person name="Echchiki A."/>
            <person name="Berthelot C."/>
            <person name="Parey E."/>
            <person name="Roest-Crollius H."/>
            <person name="Braasch I."/>
            <person name="Postlethwait J."/>
            <person name="Bobe J."/>
            <person name="Montfort J."/>
            <person name="Bouchez O."/>
            <person name="Begum T."/>
            <person name="Mejri S."/>
            <person name="Adams A."/>
            <person name="Chen W.-J."/>
            <person name="Guiguen Y."/>
        </authorList>
    </citation>
    <scope>NUCLEOTIDE SEQUENCE</scope>
    <source>
        <tissue evidence="2">Blood</tissue>
    </source>
</reference>
<dbReference type="EMBL" id="JAERUA010000011">
    <property type="protein sequence ID" value="KAI1893882.1"/>
    <property type="molecule type" value="Genomic_DNA"/>
</dbReference>
<organism evidence="2 3">
    <name type="scientific">Albula goreensis</name>
    <dbReference type="NCBI Taxonomy" id="1534307"/>
    <lineage>
        <taxon>Eukaryota</taxon>
        <taxon>Metazoa</taxon>
        <taxon>Chordata</taxon>
        <taxon>Craniata</taxon>
        <taxon>Vertebrata</taxon>
        <taxon>Euteleostomi</taxon>
        <taxon>Actinopterygii</taxon>
        <taxon>Neopterygii</taxon>
        <taxon>Teleostei</taxon>
        <taxon>Albuliformes</taxon>
        <taxon>Albulidae</taxon>
        <taxon>Albula</taxon>
    </lineage>
</organism>